<dbReference type="AlphaFoldDB" id="A0A840PNZ1"/>
<name>A0A840PNZ1_9ACTN</name>
<protein>
    <recommendedName>
        <fullName evidence="3">Abi-like protein</fullName>
    </recommendedName>
</protein>
<dbReference type="RefSeq" id="WP_185056333.1">
    <property type="nucleotide sequence ID" value="NZ_BAABIX010000032.1"/>
</dbReference>
<keyword evidence="2" id="KW-1185">Reference proteome</keyword>
<organism evidence="1 2">
    <name type="scientific">Thermocatellispora tengchongensis</name>
    <dbReference type="NCBI Taxonomy" id="1073253"/>
    <lineage>
        <taxon>Bacteria</taxon>
        <taxon>Bacillati</taxon>
        <taxon>Actinomycetota</taxon>
        <taxon>Actinomycetes</taxon>
        <taxon>Streptosporangiales</taxon>
        <taxon>Streptosporangiaceae</taxon>
        <taxon>Thermocatellispora</taxon>
    </lineage>
</organism>
<comment type="caution">
    <text evidence="1">The sequence shown here is derived from an EMBL/GenBank/DDBJ whole genome shotgun (WGS) entry which is preliminary data.</text>
</comment>
<dbReference type="Proteomes" id="UP000578449">
    <property type="component" value="Unassembled WGS sequence"/>
</dbReference>
<proteinExistence type="predicted"/>
<accession>A0A840PNZ1</accession>
<reference evidence="1 2" key="1">
    <citation type="submission" date="2020-08" db="EMBL/GenBank/DDBJ databases">
        <title>Genomic Encyclopedia of Type Strains, Phase IV (KMG-IV): sequencing the most valuable type-strain genomes for metagenomic binning, comparative biology and taxonomic classification.</title>
        <authorList>
            <person name="Goeker M."/>
        </authorList>
    </citation>
    <scope>NUCLEOTIDE SEQUENCE [LARGE SCALE GENOMIC DNA]</scope>
    <source>
        <strain evidence="1 2">DSM 45615</strain>
    </source>
</reference>
<evidence type="ECO:0000313" key="2">
    <source>
        <dbReference type="Proteomes" id="UP000578449"/>
    </source>
</evidence>
<evidence type="ECO:0000313" key="1">
    <source>
        <dbReference type="EMBL" id="MBB5139501.1"/>
    </source>
</evidence>
<gene>
    <name evidence="1" type="ORF">HNP84_009264</name>
</gene>
<sequence>MATPVTNRIAEAISAERFAPYLAASGHCRERALRLYAWNMEISGAILGPLHLLEVTLRNAMHRELTALAGRADWWHSPAVPLDVTSSEKIDAAKRTIAALHMTPTPGRVIAELSFGFWTTLLSSRHAYEMRLWRPALHQAFPAYRGPRRPVHSDLYHLRRLRNRIAHHEPIHQRHLAADHSSILRLLGYISPEAATWAARNDRVPEVLARRDDVCAGLAATRF</sequence>
<evidence type="ECO:0008006" key="3">
    <source>
        <dbReference type="Google" id="ProtNLM"/>
    </source>
</evidence>
<dbReference type="EMBL" id="JACHGN010000030">
    <property type="protein sequence ID" value="MBB5139501.1"/>
    <property type="molecule type" value="Genomic_DNA"/>
</dbReference>